<gene>
    <name evidence="1" type="ORF">O9G_004985</name>
</gene>
<dbReference type="HOGENOM" id="CLU_193987_0_0_1"/>
<keyword evidence="2" id="KW-1185">Reference proteome</keyword>
<name>A0A075AUW5_ROZAC</name>
<evidence type="ECO:0000313" key="2">
    <source>
        <dbReference type="Proteomes" id="UP000030755"/>
    </source>
</evidence>
<accession>A0A075AUW5</accession>
<dbReference type="EMBL" id="KE561004">
    <property type="protein sequence ID" value="EPZ34048.1"/>
    <property type="molecule type" value="Genomic_DNA"/>
</dbReference>
<evidence type="ECO:0000313" key="1">
    <source>
        <dbReference type="EMBL" id="EPZ34048.1"/>
    </source>
</evidence>
<protein>
    <submittedName>
        <fullName evidence="1">Uncharacterized protein</fullName>
    </submittedName>
</protein>
<dbReference type="AlphaFoldDB" id="A0A075AUW5"/>
<dbReference type="Proteomes" id="UP000030755">
    <property type="component" value="Unassembled WGS sequence"/>
</dbReference>
<sequence length="65" mass="7736">MCAILSQQTVHKVWRRHVVKSGADYLRFPYLDGDIWLSKVRDLQGSGLFNDAKFITVYQYFDFKY</sequence>
<reference evidence="1 2" key="1">
    <citation type="journal article" date="2013" name="Curr. Biol.">
        <title>Shared signatures of parasitism and phylogenomics unite Cryptomycota and microsporidia.</title>
        <authorList>
            <person name="James T.Y."/>
            <person name="Pelin A."/>
            <person name="Bonen L."/>
            <person name="Ahrendt S."/>
            <person name="Sain D."/>
            <person name="Corradi N."/>
            <person name="Stajich J.E."/>
        </authorList>
    </citation>
    <scope>NUCLEOTIDE SEQUENCE [LARGE SCALE GENOMIC DNA]</scope>
    <source>
        <strain evidence="1 2">CSF55</strain>
    </source>
</reference>
<proteinExistence type="predicted"/>
<organism evidence="1 2">
    <name type="scientific">Rozella allomycis (strain CSF55)</name>
    <dbReference type="NCBI Taxonomy" id="988480"/>
    <lineage>
        <taxon>Eukaryota</taxon>
        <taxon>Fungi</taxon>
        <taxon>Fungi incertae sedis</taxon>
        <taxon>Cryptomycota</taxon>
        <taxon>Cryptomycota incertae sedis</taxon>
        <taxon>Rozella</taxon>
    </lineage>
</organism>